<evidence type="ECO:0000256" key="5">
    <source>
        <dbReference type="ARBA" id="ARBA00023288"/>
    </source>
</evidence>
<dbReference type="PROSITE" id="PS50859">
    <property type="entry name" value="LONGIN"/>
    <property type="match status" value="1"/>
</dbReference>
<keyword evidence="10" id="KW-1185">Reference proteome</keyword>
<keyword evidence="4" id="KW-0564">Palmitate</keyword>
<dbReference type="CDD" id="cd14824">
    <property type="entry name" value="Longin"/>
    <property type="match status" value="1"/>
</dbReference>
<proteinExistence type="inferred from homology"/>
<comment type="caution">
    <text evidence="9">The sequence shown here is derived from an EMBL/GenBank/DDBJ whole genome shotgun (WGS) entry which is preliminary data.</text>
</comment>
<gene>
    <name evidence="9" type="ORF">F3Y22_tig00000477pilonHSYRG00082</name>
</gene>
<accession>A0A6A3D724</accession>
<dbReference type="Proteomes" id="UP000436088">
    <property type="component" value="Unassembled WGS sequence"/>
</dbReference>
<evidence type="ECO:0000259" key="8">
    <source>
        <dbReference type="PROSITE" id="PS50859"/>
    </source>
</evidence>
<dbReference type="InterPro" id="IPR011012">
    <property type="entry name" value="Longin-like_dom_sf"/>
</dbReference>
<keyword evidence="2" id="KW-0488">Methylation</keyword>
<feature type="domain" description="Longin" evidence="8">
    <location>
        <begin position="1"/>
        <end position="62"/>
    </location>
</feature>
<dbReference type="Pfam" id="PF13774">
    <property type="entry name" value="Longin"/>
    <property type="match status" value="1"/>
</dbReference>
<dbReference type="SUPFAM" id="SSF64356">
    <property type="entry name" value="SNARE-like"/>
    <property type="match status" value="1"/>
</dbReference>
<evidence type="ECO:0000313" key="10">
    <source>
        <dbReference type="Proteomes" id="UP000436088"/>
    </source>
</evidence>
<evidence type="ECO:0000256" key="7">
    <source>
        <dbReference type="ARBA" id="ARBA00046278"/>
    </source>
</evidence>
<dbReference type="GO" id="GO:0006888">
    <property type="term" value="P:endoplasmic reticulum to Golgi vesicle-mediated transport"/>
    <property type="evidence" value="ECO:0007669"/>
    <property type="project" value="TreeGrafter"/>
</dbReference>
<dbReference type="GO" id="GO:0005484">
    <property type="term" value="F:SNAP receptor activity"/>
    <property type="evidence" value="ECO:0007669"/>
    <property type="project" value="TreeGrafter"/>
</dbReference>
<protein>
    <submittedName>
        <fullName evidence="9">VAMP-like protein YKT61</fullName>
    </submittedName>
</protein>
<evidence type="ECO:0000256" key="4">
    <source>
        <dbReference type="ARBA" id="ARBA00023139"/>
    </source>
</evidence>
<reference evidence="9" key="1">
    <citation type="submission" date="2019-09" db="EMBL/GenBank/DDBJ databases">
        <title>Draft genome information of white flower Hibiscus syriacus.</title>
        <authorList>
            <person name="Kim Y.-M."/>
        </authorList>
    </citation>
    <scope>NUCLEOTIDE SEQUENCE [LARGE SCALE GENOMIC DNA]</scope>
    <source>
        <strain evidence="9">YM2019G1</strain>
    </source>
</reference>
<evidence type="ECO:0000313" key="9">
    <source>
        <dbReference type="EMBL" id="KAE8735039.1"/>
    </source>
</evidence>
<evidence type="ECO:0000256" key="3">
    <source>
        <dbReference type="ARBA" id="ARBA00023136"/>
    </source>
</evidence>
<comment type="subcellular location">
    <subcellularLocation>
        <location evidence="7">Endomembrane system</location>
        <topology evidence="7">Lipid-anchor</topology>
        <orientation evidence="7">Cytoplasmic side</orientation>
    </subcellularLocation>
</comment>
<keyword evidence="3" id="KW-0472">Membrane</keyword>
<organism evidence="9 10">
    <name type="scientific">Hibiscus syriacus</name>
    <name type="common">Rose of Sharon</name>
    <dbReference type="NCBI Taxonomy" id="106335"/>
    <lineage>
        <taxon>Eukaryota</taxon>
        <taxon>Viridiplantae</taxon>
        <taxon>Streptophyta</taxon>
        <taxon>Embryophyta</taxon>
        <taxon>Tracheophyta</taxon>
        <taxon>Spermatophyta</taxon>
        <taxon>Magnoliopsida</taxon>
        <taxon>eudicotyledons</taxon>
        <taxon>Gunneridae</taxon>
        <taxon>Pentapetalae</taxon>
        <taxon>rosids</taxon>
        <taxon>malvids</taxon>
        <taxon>Malvales</taxon>
        <taxon>Malvaceae</taxon>
        <taxon>Malvoideae</taxon>
        <taxon>Hibiscus</taxon>
    </lineage>
</organism>
<dbReference type="InterPro" id="IPR010908">
    <property type="entry name" value="Longin_dom"/>
</dbReference>
<evidence type="ECO:0000256" key="2">
    <source>
        <dbReference type="ARBA" id="ARBA00022481"/>
    </source>
</evidence>
<evidence type="ECO:0000256" key="6">
    <source>
        <dbReference type="ARBA" id="ARBA00023289"/>
    </source>
</evidence>
<dbReference type="PANTHER" id="PTHR45806">
    <property type="entry name" value="SYNAPTOBREVIN HOMOLOG YKT6"/>
    <property type="match status" value="1"/>
</dbReference>
<dbReference type="PANTHER" id="PTHR45806:SF1">
    <property type="entry name" value="SYNAPTOBREVIN HOMOLOG YKT6"/>
    <property type="match status" value="1"/>
</dbReference>
<dbReference type="GO" id="GO:0005794">
    <property type="term" value="C:Golgi apparatus"/>
    <property type="evidence" value="ECO:0007669"/>
    <property type="project" value="TreeGrafter"/>
</dbReference>
<dbReference type="Gene3D" id="3.30.450.50">
    <property type="entry name" value="Longin domain"/>
    <property type="match status" value="1"/>
</dbReference>
<sequence length="106" mass="12500">MVHSYNRNGHCAIGFMDSHYPVRSAFSLLNQVVDEYQRNFGESWRTAKADNTQIWPYLDEALTKFQNPAEADKLLKIQRELDETKIILVSNFLFLWEKRRVCVVSF</sequence>
<dbReference type="EMBL" id="VEPZ02000039">
    <property type="protein sequence ID" value="KAE8735039.1"/>
    <property type="molecule type" value="Genomic_DNA"/>
</dbReference>
<comment type="similarity">
    <text evidence="1">Belongs to the synaptobrevin family.</text>
</comment>
<name>A0A6A3D724_HIBSY</name>
<dbReference type="AlphaFoldDB" id="A0A6A3D724"/>
<keyword evidence="6" id="KW-0636">Prenylation</keyword>
<keyword evidence="5" id="KW-0449">Lipoprotein</keyword>
<evidence type="ECO:0000256" key="1">
    <source>
        <dbReference type="ARBA" id="ARBA00008025"/>
    </source>
</evidence>